<feature type="domain" description="HTH luxR-type" evidence="7">
    <location>
        <begin position="142"/>
        <end position="207"/>
    </location>
</feature>
<reference evidence="9 10" key="1">
    <citation type="submission" date="2021-03" db="EMBL/GenBank/DDBJ databases">
        <title>Genomic Encyclopedia of Type Strains, Phase IV (KMG-IV): sequencing the most valuable type-strain genomes for metagenomic binning, comparative biology and taxonomic classification.</title>
        <authorList>
            <person name="Goeker M."/>
        </authorList>
    </citation>
    <scope>NUCLEOTIDE SEQUENCE [LARGE SCALE GENOMIC DNA]</scope>
    <source>
        <strain evidence="9 10">DSM 26048</strain>
    </source>
</reference>
<evidence type="ECO:0000313" key="9">
    <source>
        <dbReference type="EMBL" id="MBP1992917.1"/>
    </source>
</evidence>
<dbReference type="RefSeq" id="WP_209974353.1">
    <property type="nucleotide sequence ID" value="NZ_JAGGLB010000016.1"/>
</dbReference>
<evidence type="ECO:0000256" key="4">
    <source>
        <dbReference type="ARBA" id="ARBA00023125"/>
    </source>
</evidence>
<dbReference type="Pfam" id="PF00072">
    <property type="entry name" value="Response_reg"/>
    <property type="match status" value="1"/>
</dbReference>
<keyword evidence="1 6" id="KW-0597">Phosphoprotein</keyword>
<dbReference type="InterPro" id="IPR058245">
    <property type="entry name" value="NreC/VraR/RcsB-like_REC"/>
</dbReference>
<evidence type="ECO:0000256" key="5">
    <source>
        <dbReference type="ARBA" id="ARBA00023163"/>
    </source>
</evidence>
<dbReference type="Pfam" id="PF00196">
    <property type="entry name" value="GerE"/>
    <property type="match status" value="1"/>
</dbReference>
<dbReference type="SMART" id="SM00448">
    <property type="entry name" value="REC"/>
    <property type="match status" value="1"/>
</dbReference>
<evidence type="ECO:0000256" key="3">
    <source>
        <dbReference type="ARBA" id="ARBA00023015"/>
    </source>
</evidence>
<dbReference type="PANTHER" id="PTHR43214">
    <property type="entry name" value="TWO-COMPONENT RESPONSE REGULATOR"/>
    <property type="match status" value="1"/>
</dbReference>
<dbReference type="CDD" id="cd17535">
    <property type="entry name" value="REC_NarL-like"/>
    <property type="match status" value="1"/>
</dbReference>
<comment type="caution">
    <text evidence="9">The sequence shown here is derived from an EMBL/GenBank/DDBJ whole genome shotgun (WGS) entry which is preliminary data.</text>
</comment>
<dbReference type="InterPro" id="IPR016032">
    <property type="entry name" value="Sig_transdc_resp-reg_C-effctor"/>
</dbReference>
<dbReference type="PRINTS" id="PR00038">
    <property type="entry name" value="HTHLUXR"/>
</dbReference>
<name>A0ABS4IZ97_9BACL</name>
<feature type="domain" description="Response regulatory" evidence="8">
    <location>
        <begin position="6"/>
        <end position="122"/>
    </location>
</feature>
<keyword evidence="2" id="KW-0902">Two-component regulatory system</keyword>
<evidence type="ECO:0000256" key="6">
    <source>
        <dbReference type="PROSITE-ProRule" id="PRU00169"/>
    </source>
</evidence>
<dbReference type="SUPFAM" id="SSF46894">
    <property type="entry name" value="C-terminal effector domain of the bipartite response regulators"/>
    <property type="match status" value="1"/>
</dbReference>
<gene>
    <name evidence="9" type="ORF">J2Z66_004534</name>
</gene>
<sequence>MSESLKALVVDDHPLVAQATKELLDKIEGIEVVGIAGSGEQCMSYIAKHQPKLIFLDYSLPDQTGTQVAKQIKKNYPDIHIVIFTGFDMTELLNNLIDLKVSGILSKESSVRTINNMVNCIMDNHTMLPLDIFHQSQFNGETADEGYSLEKEEIRIMSMVVKGATIEQIADQIHMSRRTVDNYLKKIYSKLGVKSRIGAVEKFVQSRYYV</sequence>
<feature type="modified residue" description="4-aspartylphosphate" evidence="6">
    <location>
        <position position="57"/>
    </location>
</feature>
<keyword evidence="3" id="KW-0805">Transcription regulation</keyword>
<dbReference type="InterPro" id="IPR001789">
    <property type="entry name" value="Sig_transdc_resp-reg_receiver"/>
</dbReference>
<accession>A0ABS4IZ97</accession>
<keyword evidence="4" id="KW-0238">DNA-binding</keyword>
<dbReference type="PANTHER" id="PTHR43214:SF43">
    <property type="entry name" value="TWO-COMPONENT RESPONSE REGULATOR"/>
    <property type="match status" value="1"/>
</dbReference>
<proteinExistence type="predicted"/>
<dbReference type="SMART" id="SM00421">
    <property type="entry name" value="HTH_LUXR"/>
    <property type="match status" value="1"/>
</dbReference>
<dbReference type="CDD" id="cd06170">
    <property type="entry name" value="LuxR_C_like"/>
    <property type="match status" value="1"/>
</dbReference>
<dbReference type="Gene3D" id="3.40.50.2300">
    <property type="match status" value="1"/>
</dbReference>
<dbReference type="InterPro" id="IPR000792">
    <property type="entry name" value="Tscrpt_reg_LuxR_C"/>
</dbReference>
<evidence type="ECO:0000259" key="7">
    <source>
        <dbReference type="PROSITE" id="PS50043"/>
    </source>
</evidence>
<organism evidence="9 10">
    <name type="scientific">Paenibacillus eucommiae</name>
    <dbReference type="NCBI Taxonomy" id="1355755"/>
    <lineage>
        <taxon>Bacteria</taxon>
        <taxon>Bacillati</taxon>
        <taxon>Bacillota</taxon>
        <taxon>Bacilli</taxon>
        <taxon>Bacillales</taxon>
        <taxon>Paenibacillaceae</taxon>
        <taxon>Paenibacillus</taxon>
    </lineage>
</organism>
<dbReference type="Gene3D" id="1.10.10.10">
    <property type="entry name" value="Winged helix-like DNA-binding domain superfamily/Winged helix DNA-binding domain"/>
    <property type="match status" value="1"/>
</dbReference>
<keyword evidence="10" id="KW-1185">Reference proteome</keyword>
<dbReference type="Proteomes" id="UP001519287">
    <property type="component" value="Unassembled WGS sequence"/>
</dbReference>
<dbReference type="EMBL" id="JAGGLB010000016">
    <property type="protein sequence ID" value="MBP1992917.1"/>
    <property type="molecule type" value="Genomic_DNA"/>
</dbReference>
<evidence type="ECO:0000313" key="10">
    <source>
        <dbReference type="Proteomes" id="UP001519287"/>
    </source>
</evidence>
<evidence type="ECO:0000256" key="1">
    <source>
        <dbReference type="ARBA" id="ARBA00022553"/>
    </source>
</evidence>
<protein>
    <submittedName>
        <fullName evidence="9">Two-component system competent response regulator ComA</fullName>
    </submittedName>
</protein>
<dbReference type="PROSITE" id="PS50110">
    <property type="entry name" value="RESPONSE_REGULATORY"/>
    <property type="match status" value="1"/>
</dbReference>
<dbReference type="InterPro" id="IPR039420">
    <property type="entry name" value="WalR-like"/>
</dbReference>
<dbReference type="PROSITE" id="PS50043">
    <property type="entry name" value="HTH_LUXR_2"/>
    <property type="match status" value="1"/>
</dbReference>
<dbReference type="SUPFAM" id="SSF52172">
    <property type="entry name" value="CheY-like"/>
    <property type="match status" value="1"/>
</dbReference>
<keyword evidence="5" id="KW-0804">Transcription</keyword>
<dbReference type="InterPro" id="IPR036388">
    <property type="entry name" value="WH-like_DNA-bd_sf"/>
</dbReference>
<evidence type="ECO:0000259" key="8">
    <source>
        <dbReference type="PROSITE" id="PS50110"/>
    </source>
</evidence>
<evidence type="ECO:0000256" key="2">
    <source>
        <dbReference type="ARBA" id="ARBA00023012"/>
    </source>
</evidence>
<dbReference type="InterPro" id="IPR011006">
    <property type="entry name" value="CheY-like_superfamily"/>
</dbReference>